<name>A0A7J6I6L1_CANSA</name>
<keyword evidence="2" id="KW-0645">Protease</keyword>
<dbReference type="SUPFAM" id="SSF54001">
    <property type="entry name" value="Cysteine proteinases"/>
    <property type="match status" value="1"/>
</dbReference>
<accession>A0A7J6I6L1</accession>
<evidence type="ECO:0000313" key="5">
    <source>
        <dbReference type="EMBL" id="KAF4403224.1"/>
    </source>
</evidence>
<comment type="similarity">
    <text evidence="1">Belongs to the peptidase C48 family.</text>
</comment>
<reference evidence="5 6" key="1">
    <citation type="journal article" date="2020" name="bioRxiv">
        <title>Sequence and annotation of 42 cannabis genomes reveals extensive copy number variation in cannabinoid synthesis and pathogen resistance genes.</title>
        <authorList>
            <person name="Mckernan K.J."/>
            <person name="Helbert Y."/>
            <person name="Kane L.T."/>
            <person name="Ebling H."/>
            <person name="Zhang L."/>
            <person name="Liu B."/>
            <person name="Eaton Z."/>
            <person name="Mclaughlin S."/>
            <person name="Kingan S."/>
            <person name="Baybayan P."/>
            <person name="Concepcion G."/>
            <person name="Jordan M."/>
            <person name="Riva A."/>
            <person name="Barbazuk W."/>
            <person name="Harkins T."/>
        </authorList>
    </citation>
    <scope>NUCLEOTIDE SEQUENCE [LARGE SCALE GENOMIC DNA]</scope>
    <source>
        <strain evidence="6">cv. Jamaican Lion 4</strain>
        <tissue evidence="5">Leaf</tissue>
    </source>
</reference>
<dbReference type="InterPro" id="IPR003653">
    <property type="entry name" value="Peptidase_C48_C"/>
</dbReference>
<dbReference type="EMBL" id="JAATIQ010000005">
    <property type="protein sequence ID" value="KAF4403224.1"/>
    <property type="molecule type" value="Genomic_DNA"/>
</dbReference>
<dbReference type="Pfam" id="PF02902">
    <property type="entry name" value="Peptidase_C48"/>
    <property type="match status" value="1"/>
</dbReference>
<evidence type="ECO:0000259" key="4">
    <source>
        <dbReference type="Pfam" id="PF02902"/>
    </source>
</evidence>
<comment type="caution">
    <text evidence="5">The sequence shown here is derived from an EMBL/GenBank/DDBJ whole genome shotgun (WGS) entry which is preliminary data.</text>
</comment>
<dbReference type="AlphaFoldDB" id="A0A7J6I6L1"/>
<sequence>MHGDKKQANIDPKLLGLVDDLEMFNKFPWETHSLPSSISMYECIPAVANKYVELRDHINNSVPRICQWRTTWKCKKSPSYSGVVEALGDSKSGGTINWIDDTDRHENCGNVDVRIEEQHVITNEEHPSSQATEVGNTIHVQPMSEATRDDLSVVTPGYSHIHMSNPSTMYGPEARQSEKVDWCTIKALHLLIRVQRSYFFSEHVDDALFGIRKRQHLYQDVIAQDAIILDEKFPQLVTINFKSNPDIIDNELSRYISGESPHFWGKNWKGAKKLYMTLNIKDHHWVTVKADIQTLELIVYDCSIGATTSKELDDLMLPLQTIIPIMLRESLQFQGDCAVYAINFIEFDMAGLSFESLSDDRMAFYRRKMAVDIFCQQWDP</sequence>
<evidence type="ECO:0000313" key="6">
    <source>
        <dbReference type="Proteomes" id="UP000583929"/>
    </source>
</evidence>
<keyword evidence="3" id="KW-0378">Hydrolase</keyword>
<proteinExistence type="inferred from homology"/>
<organism evidence="5 6">
    <name type="scientific">Cannabis sativa</name>
    <name type="common">Hemp</name>
    <name type="synonym">Marijuana</name>
    <dbReference type="NCBI Taxonomy" id="3483"/>
    <lineage>
        <taxon>Eukaryota</taxon>
        <taxon>Viridiplantae</taxon>
        <taxon>Streptophyta</taxon>
        <taxon>Embryophyta</taxon>
        <taxon>Tracheophyta</taxon>
        <taxon>Spermatophyta</taxon>
        <taxon>Magnoliopsida</taxon>
        <taxon>eudicotyledons</taxon>
        <taxon>Gunneridae</taxon>
        <taxon>Pentapetalae</taxon>
        <taxon>rosids</taxon>
        <taxon>fabids</taxon>
        <taxon>Rosales</taxon>
        <taxon>Cannabaceae</taxon>
        <taxon>Cannabis</taxon>
    </lineage>
</organism>
<evidence type="ECO:0000256" key="3">
    <source>
        <dbReference type="ARBA" id="ARBA00022801"/>
    </source>
</evidence>
<evidence type="ECO:0000256" key="1">
    <source>
        <dbReference type="ARBA" id="ARBA00005234"/>
    </source>
</evidence>
<dbReference type="InterPro" id="IPR038765">
    <property type="entry name" value="Papain-like_cys_pep_sf"/>
</dbReference>
<evidence type="ECO:0000256" key="2">
    <source>
        <dbReference type="ARBA" id="ARBA00022670"/>
    </source>
</evidence>
<dbReference type="GO" id="GO:0008234">
    <property type="term" value="F:cysteine-type peptidase activity"/>
    <property type="evidence" value="ECO:0007669"/>
    <property type="project" value="InterPro"/>
</dbReference>
<dbReference type="Gene3D" id="3.40.395.10">
    <property type="entry name" value="Adenoviral Proteinase, Chain A"/>
    <property type="match status" value="1"/>
</dbReference>
<dbReference type="GO" id="GO:0006508">
    <property type="term" value="P:proteolysis"/>
    <property type="evidence" value="ECO:0007669"/>
    <property type="project" value="UniProtKB-KW"/>
</dbReference>
<dbReference type="Proteomes" id="UP000583929">
    <property type="component" value="Unassembled WGS sequence"/>
</dbReference>
<gene>
    <name evidence="5" type="ORF">G4B88_027995</name>
</gene>
<keyword evidence="6" id="KW-1185">Reference proteome</keyword>
<feature type="domain" description="Ubiquitin-like protease family profile" evidence="4">
    <location>
        <begin position="211"/>
        <end position="374"/>
    </location>
</feature>
<protein>
    <recommendedName>
        <fullName evidence="4">Ubiquitin-like protease family profile domain-containing protein</fullName>
    </recommendedName>
</protein>